<protein>
    <submittedName>
        <fullName evidence="1">Uncharacterized protein</fullName>
    </submittedName>
</protein>
<dbReference type="AlphaFoldDB" id="A0A382V418"/>
<dbReference type="EMBL" id="UINC01148653">
    <property type="protein sequence ID" value="SVD40668.1"/>
    <property type="molecule type" value="Genomic_DNA"/>
</dbReference>
<proteinExistence type="predicted"/>
<evidence type="ECO:0000313" key="1">
    <source>
        <dbReference type="EMBL" id="SVD40668.1"/>
    </source>
</evidence>
<gene>
    <name evidence="1" type="ORF">METZ01_LOCUS393522</name>
</gene>
<accession>A0A382V418</accession>
<organism evidence="1">
    <name type="scientific">marine metagenome</name>
    <dbReference type="NCBI Taxonomy" id="408172"/>
    <lineage>
        <taxon>unclassified sequences</taxon>
        <taxon>metagenomes</taxon>
        <taxon>ecological metagenomes</taxon>
    </lineage>
</organism>
<name>A0A382V418_9ZZZZ</name>
<reference evidence="1" key="1">
    <citation type="submission" date="2018-05" db="EMBL/GenBank/DDBJ databases">
        <authorList>
            <person name="Lanie J.A."/>
            <person name="Ng W.-L."/>
            <person name="Kazmierczak K.M."/>
            <person name="Andrzejewski T.M."/>
            <person name="Davidsen T.M."/>
            <person name="Wayne K.J."/>
            <person name="Tettelin H."/>
            <person name="Glass J.I."/>
            <person name="Rusch D."/>
            <person name="Podicherti R."/>
            <person name="Tsui H.-C.T."/>
            <person name="Winkler M.E."/>
        </authorList>
    </citation>
    <scope>NUCLEOTIDE SEQUENCE</scope>
</reference>
<sequence>MLPILECARCGEIIIYTESGTLPGYKNCKCGALQTTLTAAGYVTISVDPSEYKISWPEEEE</sequence>